<dbReference type="EMBL" id="JBHTLH010000011">
    <property type="protein sequence ID" value="MFD1124592.1"/>
    <property type="molecule type" value="Genomic_DNA"/>
</dbReference>
<keyword evidence="13" id="KW-1185">Reference proteome</keyword>
<evidence type="ECO:0000256" key="2">
    <source>
        <dbReference type="ARBA" id="ARBA00011955"/>
    </source>
</evidence>
<dbReference type="Proteomes" id="UP001597156">
    <property type="component" value="Unassembled WGS sequence"/>
</dbReference>
<keyword evidence="7 11" id="KW-0274">FAD</keyword>
<evidence type="ECO:0000256" key="1">
    <source>
        <dbReference type="ARBA" id="ARBA00001946"/>
    </source>
</evidence>
<keyword evidence="8 11" id="KW-0460">Magnesium</keyword>
<evidence type="ECO:0000256" key="3">
    <source>
        <dbReference type="ARBA" id="ARBA00016337"/>
    </source>
</evidence>
<comment type="catalytic activity">
    <reaction evidence="10 11">
        <text>L-threonyl-[protein] + FAD = FMN-L-threonyl-[protein] + AMP + H(+)</text>
        <dbReference type="Rhea" id="RHEA:36847"/>
        <dbReference type="Rhea" id="RHEA-COMP:11060"/>
        <dbReference type="Rhea" id="RHEA-COMP:11061"/>
        <dbReference type="ChEBI" id="CHEBI:15378"/>
        <dbReference type="ChEBI" id="CHEBI:30013"/>
        <dbReference type="ChEBI" id="CHEBI:57692"/>
        <dbReference type="ChEBI" id="CHEBI:74257"/>
        <dbReference type="ChEBI" id="CHEBI:456215"/>
        <dbReference type="EC" id="2.7.1.180"/>
    </reaction>
</comment>
<gene>
    <name evidence="12" type="ORF">ACFQ22_04350</name>
</gene>
<evidence type="ECO:0000256" key="5">
    <source>
        <dbReference type="ARBA" id="ARBA00022679"/>
    </source>
</evidence>
<evidence type="ECO:0000256" key="8">
    <source>
        <dbReference type="ARBA" id="ARBA00022842"/>
    </source>
</evidence>
<name>A0ABW3PMP2_9LACO</name>
<protein>
    <recommendedName>
        <fullName evidence="3 11">FAD:protein FMN transferase</fullName>
        <ecNumber evidence="2 11">2.7.1.180</ecNumber>
    </recommendedName>
    <alternativeName>
        <fullName evidence="9 11">Flavin transferase</fullName>
    </alternativeName>
</protein>
<reference evidence="13" key="1">
    <citation type="journal article" date="2019" name="Int. J. Syst. Evol. Microbiol.">
        <title>The Global Catalogue of Microorganisms (GCM) 10K type strain sequencing project: providing services to taxonomists for standard genome sequencing and annotation.</title>
        <authorList>
            <consortium name="The Broad Institute Genomics Platform"/>
            <consortium name="The Broad Institute Genome Sequencing Center for Infectious Disease"/>
            <person name="Wu L."/>
            <person name="Ma J."/>
        </authorList>
    </citation>
    <scope>NUCLEOTIDE SEQUENCE [LARGE SCALE GENOMIC DNA]</scope>
    <source>
        <strain evidence="13">CCUG 71848</strain>
    </source>
</reference>
<evidence type="ECO:0000256" key="10">
    <source>
        <dbReference type="ARBA" id="ARBA00048540"/>
    </source>
</evidence>
<dbReference type="PIRSF" id="PIRSF006268">
    <property type="entry name" value="ApbE"/>
    <property type="match status" value="1"/>
</dbReference>
<comment type="similarity">
    <text evidence="11">Belongs to the ApbE family.</text>
</comment>
<keyword evidence="6 11" id="KW-0479">Metal-binding</keyword>
<dbReference type="SUPFAM" id="SSF143631">
    <property type="entry name" value="ApbE-like"/>
    <property type="match status" value="1"/>
</dbReference>
<evidence type="ECO:0000256" key="4">
    <source>
        <dbReference type="ARBA" id="ARBA00022630"/>
    </source>
</evidence>
<evidence type="ECO:0000256" key="9">
    <source>
        <dbReference type="ARBA" id="ARBA00031306"/>
    </source>
</evidence>
<dbReference type="Pfam" id="PF02424">
    <property type="entry name" value="ApbE"/>
    <property type="match status" value="1"/>
</dbReference>
<dbReference type="Gene3D" id="3.10.520.10">
    <property type="entry name" value="ApbE-like domains"/>
    <property type="match status" value="1"/>
</dbReference>
<organism evidence="12 13">
    <name type="scientific">Lentilactobacillus raoultii</name>
    <dbReference type="NCBI Taxonomy" id="1987503"/>
    <lineage>
        <taxon>Bacteria</taxon>
        <taxon>Bacillati</taxon>
        <taxon>Bacillota</taxon>
        <taxon>Bacilli</taxon>
        <taxon>Lactobacillales</taxon>
        <taxon>Lactobacillaceae</taxon>
        <taxon>Lentilactobacillus</taxon>
    </lineage>
</organism>
<comment type="cofactor">
    <cofactor evidence="1">
        <name>Mg(2+)</name>
        <dbReference type="ChEBI" id="CHEBI:18420"/>
    </cofactor>
</comment>
<dbReference type="InterPro" id="IPR003374">
    <property type="entry name" value="ApbE-like_sf"/>
</dbReference>
<keyword evidence="5 11" id="KW-0808">Transferase</keyword>
<dbReference type="InterPro" id="IPR024932">
    <property type="entry name" value="ApbE"/>
</dbReference>
<evidence type="ECO:0000256" key="11">
    <source>
        <dbReference type="PIRNR" id="PIRNR006268"/>
    </source>
</evidence>
<dbReference type="PANTHER" id="PTHR30040">
    <property type="entry name" value="THIAMINE BIOSYNTHESIS LIPOPROTEIN APBE"/>
    <property type="match status" value="1"/>
</dbReference>
<evidence type="ECO:0000313" key="13">
    <source>
        <dbReference type="Proteomes" id="UP001597156"/>
    </source>
</evidence>
<dbReference type="PANTHER" id="PTHR30040:SF2">
    <property type="entry name" value="FAD:PROTEIN FMN TRANSFERASE"/>
    <property type="match status" value="1"/>
</dbReference>
<keyword evidence="4 11" id="KW-0285">Flavoprotein</keyword>
<dbReference type="RefSeq" id="WP_121978474.1">
    <property type="nucleotide sequence ID" value="NZ_JBHTLH010000011.1"/>
</dbReference>
<dbReference type="GO" id="GO:0016740">
    <property type="term" value="F:transferase activity"/>
    <property type="evidence" value="ECO:0007669"/>
    <property type="project" value="UniProtKB-KW"/>
</dbReference>
<dbReference type="EC" id="2.7.1.180" evidence="2 11"/>
<proteinExistence type="inferred from homology"/>
<comment type="caution">
    <text evidence="12">The sequence shown here is derived from an EMBL/GenBank/DDBJ whole genome shotgun (WGS) entry which is preliminary data.</text>
</comment>
<accession>A0ABW3PMP2</accession>
<sequence length="326" mass="36092">MKEALARVKTTKTYYGLGTKINLTLYGETSASQLDATNQLIAYYEDRLTVNRPHSEVMAVNQAAGQHPVQVSDATYTLTKRAIQLSRQQFGFNATIGPLVKLWQIGFEGAHVPDQTAIQERLKLIDPKQAEFNDQNLTIFLKRSGMQLDLGGIAKGYIADRVADFWQAYGRRAGIIDLGGNLLLIGDSPIHADHKWRIGIQDPSAKRGQSILNVATGPCSAVTSGIYERHLEVNGHSYHHILDPHTGYPKQNELASVTIFSKKSIDGEIETARLFFAGKPLANWAVDRPDIMGAVFVTKDKHVTIVGLEKATVTLLDDRYQIEKLP</sequence>
<evidence type="ECO:0000256" key="6">
    <source>
        <dbReference type="ARBA" id="ARBA00022723"/>
    </source>
</evidence>
<evidence type="ECO:0000313" key="12">
    <source>
        <dbReference type="EMBL" id="MFD1124592.1"/>
    </source>
</evidence>
<evidence type="ECO:0000256" key="7">
    <source>
        <dbReference type="ARBA" id="ARBA00022827"/>
    </source>
</evidence>